<reference evidence="1 2" key="1">
    <citation type="submission" date="2017-05" db="EMBL/GenBank/DDBJ databases">
        <title>The Genome Sequence of Tsuchiyaea wingfieldii DSM 27421.</title>
        <authorList>
            <person name="Cuomo C."/>
            <person name="Passer A."/>
            <person name="Billmyre B."/>
            <person name="Heitman J."/>
        </authorList>
    </citation>
    <scope>NUCLEOTIDE SEQUENCE [LARGE SCALE GENOMIC DNA]</scope>
    <source>
        <strain evidence="1 2">DSM 27421</strain>
    </source>
</reference>
<evidence type="ECO:0000313" key="2">
    <source>
        <dbReference type="Proteomes" id="UP000322245"/>
    </source>
</evidence>
<gene>
    <name evidence="1" type="ORF">B9479_006204</name>
</gene>
<keyword evidence="2" id="KW-1185">Reference proteome</keyword>
<accession>A0A5D3ATT6</accession>
<evidence type="ECO:0000313" key="1">
    <source>
        <dbReference type="EMBL" id="TYJ53176.1"/>
    </source>
</evidence>
<comment type="caution">
    <text evidence="1">The sequence shown here is derived from an EMBL/GenBank/DDBJ whole genome shotgun (WGS) entry which is preliminary data.</text>
</comment>
<proteinExistence type="predicted"/>
<protein>
    <submittedName>
        <fullName evidence="1">Uncharacterized protein</fullName>
    </submittedName>
</protein>
<dbReference type="EMBL" id="NIDF01000099">
    <property type="protein sequence ID" value="TYJ53176.1"/>
    <property type="molecule type" value="Genomic_DNA"/>
</dbReference>
<sequence>MSSRSTSSRHTHDPSKAHVLLTTYAPLRVYPVLETSNDDLTSRIHSAWTACNPVLKDAASILTPSTGGHVSPHSAKTSVDAASTFVASYGKCYNNLLRARDYKTSHEFDGSTAEAYIDADEVCRDAHASLQRGAAEQAYNKMPSRTQDLFTYQQVPFQDFLQHELKDSHLEASTKDFSDVLTDEQYYNKLSQHFHSYKAFRRIAALGDEYPWALFTTGIKQPTDLVKSNISGRWVPVDPQFKVLGEAGNLDSSAESQFRNALDELTDEINRKPRTENGSSNALSSKSSFANYHDFSHVSEHSVYLHSLKFAKEISDEIQVDGKPVHCEWVTPETLFPNRSDAPRSYRLGNYRGYEEAMNDKLAAQANER</sequence>
<dbReference type="AlphaFoldDB" id="A0A5D3ATT6"/>
<dbReference type="Proteomes" id="UP000322245">
    <property type="component" value="Unassembled WGS sequence"/>
</dbReference>
<name>A0A5D3ATT6_9TREE</name>
<organism evidence="1 2">
    <name type="scientific">Cryptococcus floricola</name>
    <dbReference type="NCBI Taxonomy" id="2591691"/>
    <lineage>
        <taxon>Eukaryota</taxon>
        <taxon>Fungi</taxon>
        <taxon>Dikarya</taxon>
        <taxon>Basidiomycota</taxon>
        <taxon>Agaricomycotina</taxon>
        <taxon>Tremellomycetes</taxon>
        <taxon>Tremellales</taxon>
        <taxon>Cryptococcaceae</taxon>
        <taxon>Cryptococcus</taxon>
    </lineage>
</organism>